<protein>
    <recommendedName>
        <fullName evidence="5">PEP-CTERM protein-sorting domain-containing protein</fullName>
    </recommendedName>
</protein>
<evidence type="ECO:0000256" key="1">
    <source>
        <dbReference type="SAM" id="MobiDB-lite"/>
    </source>
</evidence>
<organism evidence="3 4">
    <name type="scientific">Janthinobacterium fluminis</name>
    <dbReference type="NCBI Taxonomy" id="2987524"/>
    <lineage>
        <taxon>Bacteria</taxon>
        <taxon>Pseudomonadati</taxon>
        <taxon>Pseudomonadota</taxon>
        <taxon>Betaproteobacteria</taxon>
        <taxon>Burkholderiales</taxon>
        <taxon>Oxalobacteraceae</taxon>
        <taxon>Janthinobacterium</taxon>
    </lineage>
</organism>
<evidence type="ECO:0008006" key="5">
    <source>
        <dbReference type="Google" id="ProtNLM"/>
    </source>
</evidence>
<evidence type="ECO:0000256" key="2">
    <source>
        <dbReference type="SAM" id="SignalP"/>
    </source>
</evidence>
<dbReference type="RefSeq" id="WP_273674832.1">
    <property type="nucleotide sequence ID" value="NZ_JAQQXR010000019.1"/>
</dbReference>
<evidence type="ECO:0000313" key="4">
    <source>
        <dbReference type="Proteomes" id="UP001221208"/>
    </source>
</evidence>
<keyword evidence="2" id="KW-0732">Signal</keyword>
<dbReference type="Proteomes" id="UP001221208">
    <property type="component" value="Unassembled WGS sequence"/>
</dbReference>
<comment type="caution">
    <text evidence="3">The sequence shown here is derived from an EMBL/GenBank/DDBJ whole genome shotgun (WGS) entry which is preliminary data.</text>
</comment>
<name>A0ABT5K739_9BURK</name>
<gene>
    <name evidence="3" type="ORF">OIK44_24850</name>
</gene>
<evidence type="ECO:0000313" key="3">
    <source>
        <dbReference type="EMBL" id="MDC8760820.1"/>
    </source>
</evidence>
<feature type="signal peptide" evidence="2">
    <location>
        <begin position="1"/>
        <end position="23"/>
    </location>
</feature>
<keyword evidence="4" id="KW-1185">Reference proteome</keyword>
<accession>A0ABT5K739</accession>
<proteinExistence type="predicted"/>
<feature type="chain" id="PRO_5046704565" description="PEP-CTERM protein-sorting domain-containing protein" evidence="2">
    <location>
        <begin position="24"/>
        <end position="89"/>
    </location>
</feature>
<reference evidence="3 4" key="1">
    <citation type="submission" date="2022-10" db="EMBL/GenBank/DDBJ databases">
        <title>Janthinobacterium sp. hw3 Genome sequencing.</title>
        <authorList>
            <person name="Park S."/>
        </authorList>
    </citation>
    <scope>NUCLEOTIDE SEQUENCE [LARGE SCALE GENOMIC DNA]</scope>
    <source>
        <strain evidence="4">hw3</strain>
    </source>
</reference>
<sequence length="89" mass="8755">MQLDGKRVLAAALMAAAAGGAQAATAASAPGAARAEARPPRAAAPARPQSGTPLDEPSPYAMLLMGVGVMVLAGHRSKQAAPWAPSAVK</sequence>
<feature type="region of interest" description="Disordered" evidence="1">
    <location>
        <begin position="25"/>
        <end position="57"/>
    </location>
</feature>
<dbReference type="EMBL" id="JAQQXR010000019">
    <property type="protein sequence ID" value="MDC8760820.1"/>
    <property type="molecule type" value="Genomic_DNA"/>
</dbReference>
<feature type="compositionally biased region" description="Low complexity" evidence="1">
    <location>
        <begin position="25"/>
        <end position="48"/>
    </location>
</feature>